<accession>A0A9P3HEA8</accession>
<comment type="caution">
    <text evidence="1">The sequence shown here is derived from an EMBL/GenBank/DDBJ whole genome shotgun (WGS) entry which is preliminary data.</text>
</comment>
<organism evidence="1 2">
    <name type="scientific">Entomortierella parvispora</name>
    <dbReference type="NCBI Taxonomy" id="205924"/>
    <lineage>
        <taxon>Eukaryota</taxon>
        <taxon>Fungi</taxon>
        <taxon>Fungi incertae sedis</taxon>
        <taxon>Mucoromycota</taxon>
        <taxon>Mortierellomycotina</taxon>
        <taxon>Mortierellomycetes</taxon>
        <taxon>Mortierellales</taxon>
        <taxon>Mortierellaceae</taxon>
        <taxon>Entomortierella</taxon>
    </lineage>
</organism>
<reference evidence="1" key="2">
    <citation type="journal article" date="2022" name="Microbiol. Resour. Announc.">
        <title>Whole-Genome Sequence of Entomortierella parvispora E1425, a Mucoromycotan Fungus Associated with Burkholderiaceae-Related Endosymbiotic Bacteria.</title>
        <authorList>
            <person name="Herlambang A."/>
            <person name="Guo Y."/>
            <person name="Takashima Y."/>
            <person name="Narisawa K."/>
            <person name="Ohta H."/>
            <person name="Nishizawa T."/>
        </authorList>
    </citation>
    <scope>NUCLEOTIDE SEQUENCE</scope>
    <source>
        <strain evidence="1">E1425</strain>
    </source>
</reference>
<evidence type="ECO:0008006" key="3">
    <source>
        <dbReference type="Google" id="ProtNLM"/>
    </source>
</evidence>
<sequence>MQPSRSIRIFDIPELAWNIARYLSPHDIAQCILVSRFFQALFWSFLYGGLTAPLATKDLPNIWSAKQWTGATPVETPGVHANLRVDTNSMEARRLLNLVHIRSEDVRSLILSVFELLLSVHEGEVKAKTSLSSSTSSSCTATDIQRPDRPFQLHLDFVDQSGPRLGLNRLYPCDLVKVELLIPRLLRYHGCRPYLTVLCLPAALLDFSGVGHQLPWRKFLSLIETERLKTLTFYGSGVLQKDEARAGLIFVNNLLSTVRTLETLDFPVKLDWDAEDQAALERLMEGWIFPVESRLKRLSLYLSGWTSETVFNLVLRSHGAVLERLCCTITSLGHRGLGSGQSVSSLGFCRKLWCLSLDISLPEDHGIFSLHLQDKAWAYSTYFKAPPKDATMTMASGGQSPSKALTTLRLPEVNDLQPTTGLRGLLRLLDFKLLEEVMVDRLLSPPTLTKLEECLTVHCPHLSTFSVDCDRDSGGYLRMETLFKETVPSWPCSDTLRVLKLTVGRATVDLDDLNTSGTVNSFYRTIGQCRQLEELAIGYAVYEILRDYYGILSNPGRCRVITESLNTRQFKDLLLPPLAPTQASSPSLPAPAPLLVQPRTIGLFGSRFRRMAPPPVESETGSLHHLAGLSKLRVLSLTRSDLWSRMGQREVEFMAEHWPKLQTIEIATNALSLQLYRGRPQWQWLLQRRLGLDLVLYSAQST</sequence>
<proteinExistence type="predicted"/>
<name>A0A9P3HEA8_9FUNG</name>
<dbReference type="Proteomes" id="UP000827284">
    <property type="component" value="Unassembled WGS sequence"/>
</dbReference>
<protein>
    <recommendedName>
        <fullName evidence="3">F-box domain-containing protein</fullName>
    </recommendedName>
</protein>
<dbReference type="EMBL" id="BQFW01000009">
    <property type="protein sequence ID" value="GJJ74763.1"/>
    <property type="molecule type" value="Genomic_DNA"/>
</dbReference>
<keyword evidence="2" id="KW-1185">Reference proteome</keyword>
<dbReference type="AlphaFoldDB" id="A0A9P3HEA8"/>
<evidence type="ECO:0000313" key="2">
    <source>
        <dbReference type="Proteomes" id="UP000827284"/>
    </source>
</evidence>
<dbReference type="OrthoDB" id="2402463at2759"/>
<gene>
    <name evidence="1" type="ORF">EMPS_07121</name>
</gene>
<evidence type="ECO:0000313" key="1">
    <source>
        <dbReference type="EMBL" id="GJJ74763.1"/>
    </source>
</evidence>
<reference evidence="1" key="1">
    <citation type="submission" date="2021-11" db="EMBL/GenBank/DDBJ databases">
        <authorList>
            <person name="Herlambang A."/>
            <person name="Guo Y."/>
            <person name="Takashima Y."/>
            <person name="Nishizawa T."/>
        </authorList>
    </citation>
    <scope>NUCLEOTIDE SEQUENCE</scope>
    <source>
        <strain evidence="1">E1425</strain>
    </source>
</reference>